<evidence type="ECO:0000256" key="1">
    <source>
        <dbReference type="ARBA" id="ARBA00007825"/>
    </source>
</evidence>
<evidence type="ECO:0000256" key="4">
    <source>
        <dbReference type="SAM" id="MobiDB-lite"/>
    </source>
</evidence>
<dbReference type="InterPro" id="IPR000627">
    <property type="entry name" value="Intradiol_dOase_C"/>
</dbReference>
<dbReference type="GO" id="GO:0018578">
    <property type="term" value="F:protocatechuate 3,4-dioxygenase activity"/>
    <property type="evidence" value="ECO:0007669"/>
    <property type="project" value="UniProtKB-EC"/>
</dbReference>
<dbReference type="SUPFAM" id="SSF49482">
    <property type="entry name" value="Aromatic compound dioxygenase"/>
    <property type="match status" value="1"/>
</dbReference>
<evidence type="ECO:0000256" key="3">
    <source>
        <dbReference type="ARBA" id="ARBA00023002"/>
    </source>
</evidence>
<dbReference type="Pfam" id="PF00775">
    <property type="entry name" value="Dioxygenase_C"/>
    <property type="match status" value="1"/>
</dbReference>
<proteinExistence type="inferred from homology"/>
<dbReference type="CDD" id="cd03463">
    <property type="entry name" value="3_4-PCD_alpha"/>
    <property type="match status" value="1"/>
</dbReference>
<evidence type="ECO:0000313" key="7">
    <source>
        <dbReference type="Proteomes" id="UP001595868"/>
    </source>
</evidence>
<keyword evidence="2" id="KW-0223">Dioxygenase</keyword>
<dbReference type="InterPro" id="IPR012786">
    <property type="entry name" value="Protocat_dOase_a"/>
</dbReference>
<dbReference type="InterPro" id="IPR015889">
    <property type="entry name" value="Intradiol_dOase_core"/>
</dbReference>
<dbReference type="EMBL" id="JBHSBN010000004">
    <property type="protein sequence ID" value="MFC4105857.1"/>
    <property type="molecule type" value="Genomic_DNA"/>
</dbReference>
<evidence type="ECO:0000313" key="6">
    <source>
        <dbReference type="EMBL" id="MFC4105857.1"/>
    </source>
</evidence>
<keyword evidence="3 6" id="KW-0560">Oxidoreductase</keyword>
<feature type="region of interest" description="Disordered" evidence="4">
    <location>
        <begin position="62"/>
        <end position="92"/>
    </location>
</feature>
<protein>
    <submittedName>
        <fullName evidence="6">Protocatechuate 3,4-dioxygenase subunit alpha</fullName>
        <ecNumber evidence="6">1.13.11.3</ecNumber>
    </submittedName>
</protein>
<sequence>MTTDRLGVTPAQTVGPFLHLALPWPDGPYVVPEGTDGAFWVHGRVLDGVGAPVVDGLVESWQADPDGRFDHPDDPRGARPPAVPGFRGFGRSATDATGRYALLTVKPGPLPDPDGGTEAPHVNLSVFARGMLHRVVTRLYFPDEAAANAADPVLRTVEPDRRHTLVATAGPDGLLFDIHLQGDHETVFFAV</sequence>
<evidence type="ECO:0000256" key="2">
    <source>
        <dbReference type="ARBA" id="ARBA00022964"/>
    </source>
</evidence>
<dbReference type="PANTHER" id="PTHR33711">
    <property type="entry name" value="DIOXYGENASE, PUTATIVE (AFU_ORTHOLOGUE AFUA_2G02910)-RELATED"/>
    <property type="match status" value="1"/>
</dbReference>
<dbReference type="RefSeq" id="WP_377543177.1">
    <property type="nucleotide sequence ID" value="NZ_JBHSBN010000004.1"/>
</dbReference>
<dbReference type="NCBIfam" id="TIGR02423">
    <property type="entry name" value="protocat_alph"/>
    <property type="match status" value="1"/>
</dbReference>
<dbReference type="InterPro" id="IPR050770">
    <property type="entry name" value="Intradiol_RC_Dioxygenase"/>
</dbReference>
<reference evidence="7" key="1">
    <citation type="journal article" date="2019" name="Int. J. Syst. Evol. Microbiol.">
        <title>The Global Catalogue of Microorganisms (GCM) 10K type strain sequencing project: providing services to taxonomists for standard genome sequencing and annotation.</title>
        <authorList>
            <consortium name="The Broad Institute Genomics Platform"/>
            <consortium name="The Broad Institute Genome Sequencing Center for Infectious Disease"/>
            <person name="Wu L."/>
            <person name="Ma J."/>
        </authorList>
    </citation>
    <scope>NUCLEOTIDE SEQUENCE [LARGE SCALE GENOMIC DNA]</scope>
    <source>
        <strain evidence="7">2902at01</strain>
    </source>
</reference>
<keyword evidence="7" id="KW-1185">Reference proteome</keyword>
<dbReference type="PANTHER" id="PTHR33711:SF9">
    <property type="entry name" value="PROTOCATECHUATE 3,4-DIOXYGENASE ALPHA CHAIN"/>
    <property type="match status" value="1"/>
</dbReference>
<comment type="similarity">
    <text evidence="1">Belongs to the intradiol ring-cleavage dioxygenase family.</text>
</comment>
<accession>A0ABV8KIV3</accession>
<evidence type="ECO:0000259" key="5">
    <source>
        <dbReference type="Pfam" id="PF00775"/>
    </source>
</evidence>
<dbReference type="EC" id="1.13.11.3" evidence="6"/>
<name>A0ABV8KIV3_9ACTN</name>
<gene>
    <name evidence="6" type="primary">pcaG</name>
    <name evidence="6" type="ORF">ACFOX0_07900</name>
</gene>
<dbReference type="Gene3D" id="2.60.130.10">
    <property type="entry name" value="Aromatic compound dioxygenase"/>
    <property type="match status" value="1"/>
</dbReference>
<comment type="caution">
    <text evidence="6">The sequence shown here is derived from an EMBL/GenBank/DDBJ whole genome shotgun (WGS) entry which is preliminary data.</text>
</comment>
<dbReference type="Proteomes" id="UP001595868">
    <property type="component" value="Unassembled WGS sequence"/>
</dbReference>
<feature type="compositionally biased region" description="Basic and acidic residues" evidence="4">
    <location>
        <begin position="65"/>
        <end position="77"/>
    </location>
</feature>
<feature type="domain" description="Intradiol ring-cleavage dioxygenases" evidence="5">
    <location>
        <begin position="39"/>
        <end position="167"/>
    </location>
</feature>
<organism evidence="6 7">
    <name type="scientific">Micromonospora zhanjiangensis</name>
    <dbReference type="NCBI Taxonomy" id="1522057"/>
    <lineage>
        <taxon>Bacteria</taxon>
        <taxon>Bacillati</taxon>
        <taxon>Actinomycetota</taxon>
        <taxon>Actinomycetes</taxon>
        <taxon>Micromonosporales</taxon>
        <taxon>Micromonosporaceae</taxon>
        <taxon>Micromonospora</taxon>
    </lineage>
</organism>